<dbReference type="Gene3D" id="3.40.50.1000">
    <property type="entry name" value="HAD superfamily/HAD-like"/>
    <property type="match status" value="1"/>
</dbReference>
<dbReference type="InterPro" id="IPR036412">
    <property type="entry name" value="HAD-like_sf"/>
</dbReference>
<accession>A0A955E047</accession>
<gene>
    <name evidence="2" type="ORF">KDA10_00610</name>
</gene>
<reference evidence="2" key="2">
    <citation type="journal article" date="2021" name="Microbiome">
        <title>Successional dynamics and alternative stable states in a saline activated sludge microbial community over 9 years.</title>
        <authorList>
            <person name="Wang Y."/>
            <person name="Ye J."/>
            <person name="Ju F."/>
            <person name="Liu L."/>
            <person name="Boyd J.A."/>
            <person name="Deng Y."/>
            <person name="Parks D.H."/>
            <person name="Jiang X."/>
            <person name="Yin X."/>
            <person name="Woodcroft B.J."/>
            <person name="Tyson G.W."/>
            <person name="Hugenholtz P."/>
            <person name="Polz M.F."/>
            <person name="Zhang T."/>
        </authorList>
    </citation>
    <scope>NUCLEOTIDE SEQUENCE</scope>
    <source>
        <strain evidence="2">HKST-UBA80</strain>
    </source>
</reference>
<comment type="caution">
    <text evidence="2">The sequence shown here is derived from an EMBL/GenBank/DDBJ whole genome shotgun (WGS) entry which is preliminary data.</text>
</comment>
<reference evidence="2" key="1">
    <citation type="submission" date="2020-04" db="EMBL/GenBank/DDBJ databases">
        <authorList>
            <person name="Zhang T."/>
        </authorList>
    </citation>
    <scope>NUCLEOTIDE SEQUENCE</scope>
    <source>
        <strain evidence="2">HKST-UBA80</strain>
    </source>
</reference>
<dbReference type="EMBL" id="JAGQNY010000002">
    <property type="protein sequence ID" value="MCA9301855.1"/>
    <property type="molecule type" value="Genomic_DNA"/>
</dbReference>
<dbReference type="AlphaFoldDB" id="A0A955E047"/>
<feature type="region of interest" description="Disordered" evidence="1">
    <location>
        <begin position="214"/>
        <end position="239"/>
    </location>
</feature>
<evidence type="ECO:0000313" key="2">
    <source>
        <dbReference type="EMBL" id="MCA9301855.1"/>
    </source>
</evidence>
<organism evidence="2 3">
    <name type="scientific">candidate division WWE3 bacterium</name>
    <dbReference type="NCBI Taxonomy" id="2053526"/>
    <lineage>
        <taxon>Bacteria</taxon>
        <taxon>Katanobacteria</taxon>
    </lineage>
</organism>
<evidence type="ECO:0000313" key="3">
    <source>
        <dbReference type="Proteomes" id="UP000714817"/>
    </source>
</evidence>
<dbReference type="Proteomes" id="UP000714817">
    <property type="component" value="Unassembled WGS sequence"/>
</dbReference>
<sequence length="239" mass="26182">MTSEVLKKELFTTRRFITIHEALNALIKVVSDAGCAQGFAVGFDLDETLRQSFEDGLSGHPGRIRPEVYYLLKQLTRREVPIAVVTNQPSTGHQVSHVVAGLRGYTLALPALRFLGIEVFGYESRPWSFLTFPASIATSVLGLGGLYKESPEAVSNFVSWAETSCQGDLKHLIYVGNNNRDKDFTRLVALELAESGAGCAVEFYQLPNFSSFRSGDGRSRSGGFLRGSRGGQAAQEIER</sequence>
<dbReference type="SUPFAM" id="SSF56784">
    <property type="entry name" value="HAD-like"/>
    <property type="match status" value="1"/>
</dbReference>
<name>A0A955E047_UNCKA</name>
<proteinExistence type="predicted"/>
<dbReference type="InterPro" id="IPR023214">
    <property type="entry name" value="HAD_sf"/>
</dbReference>
<evidence type="ECO:0000256" key="1">
    <source>
        <dbReference type="SAM" id="MobiDB-lite"/>
    </source>
</evidence>
<protein>
    <submittedName>
        <fullName evidence="2">Uncharacterized protein</fullName>
    </submittedName>
</protein>